<dbReference type="Proteomes" id="UP000053958">
    <property type="component" value="Unassembled WGS sequence"/>
</dbReference>
<evidence type="ECO:0000313" key="1">
    <source>
        <dbReference type="EMBL" id="KKA16637.1"/>
    </source>
</evidence>
<dbReference type="GO" id="GO:0032259">
    <property type="term" value="P:methylation"/>
    <property type="evidence" value="ECO:0007669"/>
    <property type="project" value="UniProtKB-KW"/>
</dbReference>
<keyword evidence="2" id="KW-1185">Reference proteome</keyword>
<dbReference type="GO" id="GO:0008168">
    <property type="term" value="F:methyltransferase activity"/>
    <property type="evidence" value="ECO:0007669"/>
    <property type="project" value="UniProtKB-KW"/>
</dbReference>
<dbReference type="InterPro" id="IPR029063">
    <property type="entry name" value="SAM-dependent_MTases_sf"/>
</dbReference>
<gene>
    <name evidence="1" type="ORF">T310_9755</name>
</gene>
<keyword evidence="1" id="KW-0489">Methyltransferase</keyword>
<dbReference type="Gene3D" id="3.40.50.150">
    <property type="entry name" value="Vaccinia Virus protein VP39"/>
    <property type="match status" value="1"/>
</dbReference>
<dbReference type="GeneID" id="25321685"/>
<organism evidence="1 2">
    <name type="scientific">Rasamsonia emersonii (strain ATCC 16479 / CBS 393.64 / IMI 116815)</name>
    <dbReference type="NCBI Taxonomy" id="1408163"/>
    <lineage>
        <taxon>Eukaryota</taxon>
        <taxon>Fungi</taxon>
        <taxon>Dikarya</taxon>
        <taxon>Ascomycota</taxon>
        <taxon>Pezizomycotina</taxon>
        <taxon>Eurotiomycetes</taxon>
        <taxon>Eurotiomycetidae</taxon>
        <taxon>Eurotiales</taxon>
        <taxon>Trichocomaceae</taxon>
        <taxon>Rasamsonia</taxon>
    </lineage>
</organism>
<evidence type="ECO:0000313" key="2">
    <source>
        <dbReference type="Proteomes" id="UP000053958"/>
    </source>
</evidence>
<dbReference type="AlphaFoldDB" id="A0A0F4YEN5"/>
<name>A0A0F4YEN5_RASE3</name>
<dbReference type="OrthoDB" id="2013972at2759"/>
<accession>A0A0F4YEN5</accession>
<comment type="caution">
    <text evidence="1">The sequence shown here is derived from an EMBL/GenBank/DDBJ whole genome shotgun (WGS) entry which is preliminary data.</text>
</comment>
<sequence length="233" mass="26741">MAQNALAGNNPLEVDDALADTDSAYNESMGVDTMRFMKDHMLWFAARAKTYSKHPSAQVIGTDLSPIQSPWVPPNCVFEIDDFHTDWVYKNKFDFIMAAFEHLKSGGYFEFDGAYAHFLSDDDTHKKAENCQSWLEKLRDASAKFGKSIENVRYWKEKMEKAGFVDVKEESFKVPIGPWPKDPKLKEIGRFQQVQQIQGAEVYTPALFSRVLGWSKEEIDVLLAKVRDEIKDR</sequence>
<protein>
    <submittedName>
        <fullName evidence="1">UMTA methyltransferase family protein</fullName>
    </submittedName>
</protein>
<dbReference type="SUPFAM" id="SSF53335">
    <property type="entry name" value="S-adenosyl-L-methionine-dependent methyltransferases"/>
    <property type="match status" value="1"/>
</dbReference>
<keyword evidence="1" id="KW-0808">Transferase</keyword>
<reference evidence="1 2" key="1">
    <citation type="submission" date="2015-04" db="EMBL/GenBank/DDBJ databases">
        <authorList>
            <person name="Heijne W.H."/>
            <person name="Fedorova N.D."/>
            <person name="Nierman W.C."/>
            <person name="Vollebregt A.W."/>
            <person name="Zhao Z."/>
            <person name="Wu L."/>
            <person name="Kumar M."/>
            <person name="Stam H."/>
            <person name="van den Berg M.A."/>
            <person name="Pel H.J."/>
        </authorList>
    </citation>
    <scope>NUCLEOTIDE SEQUENCE [LARGE SCALE GENOMIC DNA]</scope>
    <source>
        <strain evidence="1 2">CBS 393.64</strain>
    </source>
</reference>
<dbReference type="EMBL" id="LASV01000747">
    <property type="protein sequence ID" value="KKA16637.1"/>
    <property type="molecule type" value="Genomic_DNA"/>
</dbReference>
<dbReference type="STRING" id="1408163.A0A0F4YEN5"/>
<proteinExistence type="predicted"/>
<dbReference type="RefSeq" id="XP_013323249.1">
    <property type="nucleotide sequence ID" value="XM_013467795.1"/>
</dbReference>